<protein>
    <submittedName>
        <fullName evidence="3">Deazaflavin-dependent oxidoreductase (Nitroreductase family)</fullName>
    </submittedName>
</protein>
<comment type="caution">
    <text evidence="3">The sequence shown here is derived from an EMBL/GenBank/DDBJ whole genome shotgun (WGS) entry which is preliminary data.</text>
</comment>
<evidence type="ECO:0000256" key="2">
    <source>
        <dbReference type="ARBA" id="ARBA00049106"/>
    </source>
</evidence>
<evidence type="ECO:0000256" key="1">
    <source>
        <dbReference type="ARBA" id="ARBA00008710"/>
    </source>
</evidence>
<proteinExistence type="inferred from homology"/>
<dbReference type="Proteomes" id="UP001519325">
    <property type="component" value="Unassembled WGS sequence"/>
</dbReference>
<sequence>MSLGWAESAAEVEVGMANLFTKVLKVHQWVYENSGGVLGHRLLFGNPTLLLRTTGRQTGQVRTSALTYGRDGDDYLVTASNGGSPRPPGWLANVKAKAECEIQVGRKRVPVVARATYPDDADYARRWAIVDTVNQGRYSDYQKMTKRPIAVVVLTPVS</sequence>
<organism evidence="3 4">
    <name type="scientific">Nocardia goodfellowii</name>
    <dbReference type="NCBI Taxonomy" id="882446"/>
    <lineage>
        <taxon>Bacteria</taxon>
        <taxon>Bacillati</taxon>
        <taxon>Actinomycetota</taxon>
        <taxon>Actinomycetes</taxon>
        <taxon>Mycobacteriales</taxon>
        <taxon>Nocardiaceae</taxon>
        <taxon>Nocardia</taxon>
    </lineage>
</organism>
<gene>
    <name evidence="3" type="ORF">BJ987_006880</name>
</gene>
<evidence type="ECO:0000313" key="3">
    <source>
        <dbReference type="EMBL" id="MBP2193979.1"/>
    </source>
</evidence>
<comment type="similarity">
    <text evidence="1">Belongs to the F420H(2)-dependent quinone reductase family.</text>
</comment>
<name>A0ABS4QQJ9_9NOCA</name>
<evidence type="ECO:0000313" key="4">
    <source>
        <dbReference type="Proteomes" id="UP001519325"/>
    </source>
</evidence>
<dbReference type="InterPro" id="IPR012349">
    <property type="entry name" value="Split_barrel_FMN-bd"/>
</dbReference>
<dbReference type="Gene3D" id="2.30.110.10">
    <property type="entry name" value="Electron Transport, Fmn-binding Protein, Chain A"/>
    <property type="match status" value="1"/>
</dbReference>
<reference evidence="3 4" key="1">
    <citation type="submission" date="2021-03" db="EMBL/GenBank/DDBJ databases">
        <title>Sequencing the genomes of 1000 actinobacteria strains.</title>
        <authorList>
            <person name="Klenk H.-P."/>
        </authorList>
    </citation>
    <scope>NUCLEOTIDE SEQUENCE [LARGE SCALE GENOMIC DNA]</scope>
    <source>
        <strain evidence="3 4">DSM 45516</strain>
    </source>
</reference>
<comment type="catalytic activity">
    <reaction evidence="2">
        <text>oxidized coenzyme F420-(gamma-L-Glu)(n) + a quinol + H(+) = reduced coenzyme F420-(gamma-L-Glu)(n) + a quinone</text>
        <dbReference type="Rhea" id="RHEA:39663"/>
        <dbReference type="Rhea" id="RHEA-COMP:12939"/>
        <dbReference type="Rhea" id="RHEA-COMP:14378"/>
        <dbReference type="ChEBI" id="CHEBI:15378"/>
        <dbReference type="ChEBI" id="CHEBI:24646"/>
        <dbReference type="ChEBI" id="CHEBI:132124"/>
        <dbReference type="ChEBI" id="CHEBI:133980"/>
        <dbReference type="ChEBI" id="CHEBI:139511"/>
    </reaction>
</comment>
<keyword evidence="4" id="KW-1185">Reference proteome</keyword>
<dbReference type="EMBL" id="JAGGMR010000001">
    <property type="protein sequence ID" value="MBP2193979.1"/>
    <property type="molecule type" value="Genomic_DNA"/>
</dbReference>
<dbReference type="PANTHER" id="PTHR39428:SF1">
    <property type="entry name" value="F420H(2)-DEPENDENT QUINONE REDUCTASE RV1261C"/>
    <property type="match status" value="1"/>
</dbReference>
<accession>A0ABS4QQJ9</accession>
<dbReference type="PANTHER" id="PTHR39428">
    <property type="entry name" value="F420H(2)-DEPENDENT QUINONE REDUCTASE RV1261C"/>
    <property type="match status" value="1"/>
</dbReference>
<dbReference type="InterPro" id="IPR004378">
    <property type="entry name" value="F420H2_quin_Rdtase"/>
</dbReference>
<dbReference type="Pfam" id="PF04075">
    <property type="entry name" value="F420H2_quin_red"/>
    <property type="match status" value="1"/>
</dbReference>
<dbReference type="NCBIfam" id="TIGR00026">
    <property type="entry name" value="hi_GC_TIGR00026"/>
    <property type="match status" value="1"/>
</dbReference>